<gene>
    <name evidence="2" type="ORF">KUTeg_014353</name>
</gene>
<organism evidence="2 3">
    <name type="scientific">Tegillarca granosa</name>
    <name type="common">Malaysian cockle</name>
    <name type="synonym">Anadara granosa</name>
    <dbReference type="NCBI Taxonomy" id="220873"/>
    <lineage>
        <taxon>Eukaryota</taxon>
        <taxon>Metazoa</taxon>
        <taxon>Spiralia</taxon>
        <taxon>Lophotrochozoa</taxon>
        <taxon>Mollusca</taxon>
        <taxon>Bivalvia</taxon>
        <taxon>Autobranchia</taxon>
        <taxon>Pteriomorphia</taxon>
        <taxon>Arcoida</taxon>
        <taxon>Arcoidea</taxon>
        <taxon>Arcidae</taxon>
        <taxon>Tegillarca</taxon>
    </lineage>
</organism>
<accession>A0ABQ9EWQ3</accession>
<dbReference type="EMBL" id="JARBDR010000657">
    <property type="protein sequence ID" value="KAJ8309479.1"/>
    <property type="molecule type" value="Genomic_DNA"/>
</dbReference>
<dbReference type="InterPro" id="IPR036291">
    <property type="entry name" value="NAD(P)-bd_dom_sf"/>
</dbReference>
<keyword evidence="3" id="KW-1185">Reference proteome</keyword>
<reference evidence="2 3" key="1">
    <citation type="submission" date="2022-12" db="EMBL/GenBank/DDBJ databases">
        <title>Chromosome-level genome of Tegillarca granosa.</title>
        <authorList>
            <person name="Kim J."/>
        </authorList>
    </citation>
    <scope>NUCLEOTIDE SEQUENCE [LARGE SCALE GENOMIC DNA]</scope>
    <source>
        <strain evidence="2">Teg-2019</strain>
        <tissue evidence="2">Adductor muscle</tissue>
    </source>
</reference>
<dbReference type="InterPro" id="IPR002347">
    <property type="entry name" value="SDR_fam"/>
</dbReference>
<dbReference type="PRINTS" id="PR00081">
    <property type="entry name" value="GDHRDH"/>
</dbReference>
<dbReference type="SUPFAM" id="SSF51735">
    <property type="entry name" value="NAD(P)-binding Rossmann-fold domains"/>
    <property type="match status" value="1"/>
</dbReference>
<name>A0ABQ9EWQ3_TEGGR</name>
<evidence type="ECO:0000256" key="1">
    <source>
        <dbReference type="ARBA" id="ARBA00023002"/>
    </source>
</evidence>
<protein>
    <recommendedName>
        <fullName evidence="4">Retinol dehydrogenase 11</fullName>
    </recommendedName>
</protein>
<dbReference type="PANTHER" id="PTHR43157">
    <property type="entry name" value="PHOSPHATIDYLINOSITOL-GLYCAN BIOSYNTHESIS CLASS F PROTEIN-RELATED"/>
    <property type="match status" value="1"/>
</dbReference>
<dbReference type="PANTHER" id="PTHR43157:SF31">
    <property type="entry name" value="PHOSPHATIDYLINOSITOL-GLYCAN BIOSYNTHESIS CLASS F PROTEIN"/>
    <property type="match status" value="1"/>
</dbReference>
<dbReference type="Pfam" id="PF00106">
    <property type="entry name" value="adh_short"/>
    <property type="match status" value="1"/>
</dbReference>
<proteinExistence type="predicted"/>
<evidence type="ECO:0000313" key="2">
    <source>
        <dbReference type="EMBL" id="KAJ8309479.1"/>
    </source>
</evidence>
<dbReference type="Proteomes" id="UP001217089">
    <property type="component" value="Unassembled WGS sequence"/>
</dbReference>
<evidence type="ECO:0008006" key="4">
    <source>
        <dbReference type="Google" id="ProtNLM"/>
    </source>
</evidence>
<sequence length="230" mass="26712">MSLKSVRKFAKEVLNEENNIDILINNAGVFNHPYMITEDKLEVHMAVNHFSNFLLTNLFLERMISSKPSRIIFVNSFFYKSGSFNKNDINMDFMNSKQFFKYANSKLANAYFARELDKRIKDFGFSVYTVDPGMVHTQISRHTTPAWFELLLTPVSWLIKTPLEGCRTVLYCAISEELDGVSGNFYRNCAREDWSKVCSDDDISRKLWDLSEVATRLNDLRDNNNRGLNQ</sequence>
<comment type="caution">
    <text evidence="2">The sequence shown here is derived from an EMBL/GenBank/DDBJ whole genome shotgun (WGS) entry which is preliminary data.</text>
</comment>
<dbReference type="Gene3D" id="3.40.50.720">
    <property type="entry name" value="NAD(P)-binding Rossmann-like Domain"/>
    <property type="match status" value="1"/>
</dbReference>
<evidence type="ECO:0000313" key="3">
    <source>
        <dbReference type="Proteomes" id="UP001217089"/>
    </source>
</evidence>
<keyword evidence="1" id="KW-0560">Oxidoreductase</keyword>